<dbReference type="GO" id="GO:0051087">
    <property type="term" value="F:protein-folding chaperone binding"/>
    <property type="evidence" value="ECO:0007669"/>
    <property type="project" value="InterPro"/>
</dbReference>
<evidence type="ECO:0000259" key="1">
    <source>
        <dbReference type="PROSITE" id="PS50053"/>
    </source>
</evidence>
<dbReference type="GO" id="GO:0005737">
    <property type="term" value="C:cytoplasm"/>
    <property type="evidence" value="ECO:0007669"/>
    <property type="project" value="TreeGrafter"/>
</dbReference>
<dbReference type="GO" id="GO:0000774">
    <property type="term" value="F:adenyl-nucleotide exchange factor activity"/>
    <property type="evidence" value="ECO:0007669"/>
    <property type="project" value="TreeGrafter"/>
</dbReference>
<dbReference type="PANTHER" id="PTHR12329:SF49">
    <property type="entry name" value="BAG FAMILY MOLECULAR CHAPERONE REGULATOR 4-LIKE ISOFORM X1"/>
    <property type="match status" value="1"/>
</dbReference>
<dbReference type="PROSITE" id="PS50053">
    <property type="entry name" value="UBIQUITIN_2"/>
    <property type="match status" value="1"/>
</dbReference>
<dbReference type="EMBL" id="BKCJ011361561">
    <property type="protein sequence ID" value="GFD25548.1"/>
    <property type="molecule type" value="Genomic_DNA"/>
</dbReference>
<reference evidence="2" key="1">
    <citation type="journal article" date="2019" name="Sci. Rep.">
        <title>Draft genome of Tanacetum cinerariifolium, the natural source of mosquito coil.</title>
        <authorList>
            <person name="Yamashiro T."/>
            <person name="Shiraishi A."/>
            <person name="Satake H."/>
            <person name="Nakayama K."/>
        </authorList>
    </citation>
    <scope>NUCLEOTIDE SEQUENCE</scope>
</reference>
<dbReference type="AlphaFoldDB" id="A0A699UW18"/>
<proteinExistence type="predicted"/>
<dbReference type="SUPFAM" id="SSF54236">
    <property type="entry name" value="Ubiquitin-like"/>
    <property type="match status" value="1"/>
</dbReference>
<dbReference type="InterPro" id="IPR039773">
    <property type="entry name" value="BAG_chaperone_regulator"/>
</dbReference>
<dbReference type="Pfam" id="PF00240">
    <property type="entry name" value="ubiquitin"/>
    <property type="match status" value="1"/>
</dbReference>
<organism evidence="2">
    <name type="scientific">Tanacetum cinerariifolium</name>
    <name type="common">Dalmatian daisy</name>
    <name type="synonym">Chrysanthemum cinerariifolium</name>
    <dbReference type="NCBI Taxonomy" id="118510"/>
    <lineage>
        <taxon>Eukaryota</taxon>
        <taxon>Viridiplantae</taxon>
        <taxon>Streptophyta</taxon>
        <taxon>Embryophyta</taxon>
        <taxon>Tracheophyta</taxon>
        <taxon>Spermatophyta</taxon>
        <taxon>Magnoliopsida</taxon>
        <taxon>eudicotyledons</taxon>
        <taxon>Gunneridae</taxon>
        <taxon>Pentapetalae</taxon>
        <taxon>asterids</taxon>
        <taxon>campanulids</taxon>
        <taxon>Asterales</taxon>
        <taxon>Asteraceae</taxon>
        <taxon>Asteroideae</taxon>
        <taxon>Anthemideae</taxon>
        <taxon>Anthemidinae</taxon>
        <taxon>Tanacetum</taxon>
    </lineage>
</organism>
<name>A0A699UW18_TANCI</name>
<dbReference type="Gene3D" id="3.10.20.90">
    <property type="entry name" value="Phosphatidylinositol 3-kinase Catalytic Subunit, Chain A, domain 1"/>
    <property type="match status" value="1"/>
</dbReference>
<evidence type="ECO:0000313" key="2">
    <source>
        <dbReference type="EMBL" id="GFD25548.1"/>
    </source>
</evidence>
<comment type="caution">
    <text evidence="2">The sequence shown here is derived from an EMBL/GenBank/DDBJ whole genome shotgun (WGS) entry which is preliminary data.</text>
</comment>
<dbReference type="GO" id="GO:0050821">
    <property type="term" value="P:protein stabilization"/>
    <property type="evidence" value="ECO:0007669"/>
    <property type="project" value="TreeGrafter"/>
</dbReference>
<dbReference type="InterPro" id="IPR029071">
    <property type="entry name" value="Ubiquitin-like_domsf"/>
</dbReference>
<feature type="domain" description="Ubiquitin-like" evidence="1">
    <location>
        <begin position="1"/>
        <end position="42"/>
    </location>
</feature>
<protein>
    <submittedName>
        <fullName evidence="2">BAG family molecular chaperone regulator 4-like</fullName>
    </submittedName>
</protein>
<dbReference type="PANTHER" id="PTHR12329">
    <property type="entry name" value="BCL2-ASSOCIATED ATHANOGENE"/>
    <property type="match status" value="1"/>
</dbReference>
<dbReference type="InterPro" id="IPR000626">
    <property type="entry name" value="Ubiquitin-like_dom"/>
</dbReference>
<feature type="non-terminal residue" evidence="2">
    <location>
        <position position="103"/>
    </location>
</feature>
<gene>
    <name evidence="2" type="ORF">Tci_897517</name>
</gene>
<accession>A0A699UW18</accession>
<sequence>MIAKETGLKPEEQKLLFRGKEMAEHEHLHTVGVKNNAKIILIENLSTKNEDLENVDKIKEVNEKVEFKETVKEILRGVEAVNKIRDENNQFAEQVAGLDAVVC</sequence>